<name>A0ABN8XI54_RANTA</name>
<protein>
    <submittedName>
        <fullName evidence="1">Uncharacterized protein</fullName>
    </submittedName>
</protein>
<keyword evidence="2" id="KW-1185">Reference proteome</keyword>
<accession>A0ABN8XI54</accession>
<sequence length="75" mass="8005">MCPSDVASSQGQTAAAELQLLIRSSGINRHAYTRRGERTSVCLQWPSTLGAGCSGVRACFRTILEKGQCDTSDVT</sequence>
<dbReference type="EMBL" id="CATKSN020000120">
    <property type="protein sequence ID" value="CAI9149077.1"/>
    <property type="molecule type" value="Genomic_DNA"/>
</dbReference>
<evidence type="ECO:0000313" key="1">
    <source>
        <dbReference type="EMBL" id="CAI9149077.1"/>
    </source>
</evidence>
<reference evidence="1" key="1">
    <citation type="submission" date="2023-04" db="EMBL/GenBank/DDBJ databases">
        <authorList>
            <consortium name="ELIXIR-Norway"/>
        </authorList>
    </citation>
    <scope>NUCLEOTIDE SEQUENCE [LARGE SCALE GENOMIC DNA]</scope>
</reference>
<proteinExistence type="predicted"/>
<organism evidence="1 2">
    <name type="scientific">Rangifer tarandus platyrhynchus</name>
    <name type="common">Svalbard reindeer</name>
    <dbReference type="NCBI Taxonomy" id="3082113"/>
    <lineage>
        <taxon>Eukaryota</taxon>
        <taxon>Metazoa</taxon>
        <taxon>Chordata</taxon>
        <taxon>Craniata</taxon>
        <taxon>Vertebrata</taxon>
        <taxon>Euteleostomi</taxon>
        <taxon>Mammalia</taxon>
        <taxon>Eutheria</taxon>
        <taxon>Laurasiatheria</taxon>
        <taxon>Artiodactyla</taxon>
        <taxon>Ruminantia</taxon>
        <taxon>Pecora</taxon>
        <taxon>Cervidae</taxon>
        <taxon>Odocoileinae</taxon>
        <taxon>Rangifer</taxon>
    </lineage>
</organism>
<comment type="caution">
    <text evidence="1">The sequence shown here is derived from an EMBL/GenBank/DDBJ whole genome shotgun (WGS) entry which is preliminary data.</text>
</comment>
<evidence type="ECO:0000313" key="2">
    <source>
        <dbReference type="Proteomes" id="UP001176941"/>
    </source>
</evidence>
<gene>
    <name evidence="1" type="ORF">MRATA1EN1_LOCUS30695</name>
</gene>
<dbReference type="Proteomes" id="UP001176941">
    <property type="component" value="Unassembled WGS sequence"/>
</dbReference>